<feature type="compositionally biased region" description="Polar residues" evidence="1">
    <location>
        <begin position="301"/>
        <end position="319"/>
    </location>
</feature>
<feature type="region of interest" description="Disordered" evidence="1">
    <location>
        <begin position="477"/>
        <end position="523"/>
    </location>
</feature>
<feature type="compositionally biased region" description="Polar residues" evidence="1">
    <location>
        <begin position="869"/>
        <end position="884"/>
    </location>
</feature>
<feature type="compositionally biased region" description="Polar residues" evidence="1">
    <location>
        <begin position="366"/>
        <end position="381"/>
    </location>
</feature>
<feature type="region of interest" description="Disordered" evidence="1">
    <location>
        <begin position="1071"/>
        <end position="1221"/>
    </location>
</feature>
<feature type="compositionally biased region" description="Polar residues" evidence="1">
    <location>
        <begin position="991"/>
        <end position="1016"/>
    </location>
</feature>
<dbReference type="EMBL" id="BFAD01000004">
    <property type="protein sequence ID" value="GBE81992.1"/>
    <property type="molecule type" value="Genomic_DNA"/>
</dbReference>
<feature type="compositionally biased region" description="Basic and acidic residues" evidence="1">
    <location>
        <begin position="14"/>
        <end position="25"/>
    </location>
</feature>
<dbReference type="InParanoid" id="A0A401GIJ3"/>
<feature type="compositionally biased region" description="Basic and acidic residues" evidence="1">
    <location>
        <begin position="175"/>
        <end position="255"/>
    </location>
</feature>
<feature type="compositionally biased region" description="Pro residues" evidence="1">
    <location>
        <begin position="1305"/>
        <end position="1316"/>
    </location>
</feature>
<feature type="region of interest" description="Disordered" evidence="1">
    <location>
        <begin position="567"/>
        <end position="602"/>
    </location>
</feature>
<reference evidence="2 3" key="1">
    <citation type="journal article" date="2018" name="Sci. Rep.">
        <title>Genome sequence of the cauliflower mushroom Sparassis crispa (Hanabiratake) and its association with beneficial usage.</title>
        <authorList>
            <person name="Kiyama R."/>
            <person name="Furutani Y."/>
            <person name="Kawaguchi K."/>
            <person name="Nakanishi T."/>
        </authorList>
    </citation>
    <scope>NUCLEOTIDE SEQUENCE [LARGE SCALE GENOMIC DNA]</scope>
</reference>
<keyword evidence="3" id="KW-1185">Reference proteome</keyword>
<feature type="compositionally biased region" description="Basic and acidic residues" evidence="1">
    <location>
        <begin position="383"/>
        <end position="415"/>
    </location>
</feature>
<accession>A0A401GIJ3</accession>
<evidence type="ECO:0000313" key="3">
    <source>
        <dbReference type="Proteomes" id="UP000287166"/>
    </source>
</evidence>
<comment type="caution">
    <text evidence="2">The sequence shown here is derived from an EMBL/GenBank/DDBJ whole genome shotgun (WGS) entry which is preliminary data.</text>
</comment>
<feature type="compositionally biased region" description="Polar residues" evidence="1">
    <location>
        <begin position="915"/>
        <end position="929"/>
    </location>
</feature>
<feature type="compositionally biased region" description="Polar residues" evidence="1">
    <location>
        <begin position="480"/>
        <end position="493"/>
    </location>
</feature>
<feature type="compositionally biased region" description="Polar residues" evidence="1">
    <location>
        <begin position="828"/>
        <end position="839"/>
    </location>
</feature>
<dbReference type="Proteomes" id="UP000287166">
    <property type="component" value="Unassembled WGS sequence"/>
</dbReference>
<feature type="compositionally biased region" description="Polar residues" evidence="1">
    <location>
        <begin position="1117"/>
        <end position="1166"/>
    </location>
</feature>
<proteinExistence type="predicted"/>
<feature type="region of interest" description="Disordered" evidence="1">
    <location>
        <begin position="869"/>
        <end position="932"/>
    </location>
</feature>
<feature type="region of interest" description="Disordered" evidence="1">
    <location>
        <begin position="810"/>
        <end position="839"/>
    </location>
</feature>
<feature type="compositionally biased region" description="Pro residues" evidence="1">
    <location>
        <begin position="1103"/>
        <end position="1116"/>
    </location>
</feature>
<protein>
    <submittedName>
        <fullName evidence="2">Uncharacterized protein</fullName>
    </submittedName>
</protein>
<feature type="compositionally biased region" description="Polar residues" evidence="1">
    <location>
        <begin position="1038"/>
        <end position="1050"/>
    </location>
</feature>
<feature type="region of interest" description="Disordered" evidence="1">
    <location>
        <begin position="1257"/>
        <end position="1317"/>
    </location>
</feature>
<feature type="compositionally biased region" description="Low complexity" evidence="1">
    <location>
        <begin position="494"/>
        <end position="514"/>
    </location>
</feature>
<evidence type="ECO:0000256" key="1">
    <source>
        <dbReference type="SAM" id="MobiDB-lite"/>
    </source>
</evidence>
<feature type="compositionally biased region" description="Polar residues" evidence="1">
    <location>
        <begin position="133"/>
        <end position="158"/>
    </location>
</feature>
<feature type="compositionally biased region" description="Polar residues" evidence="1">
    <location>
        <begin position="55"/>
        <end position="74"/>
    </location>
</feature>
<sequence length="1454" mass="156863">MDRPRQSMATTQRHNIDQRAAEGQKKYRSSSKQAKPADVPVAAPDYADYKFSRGHSASDNLPSSSYVSAAQSQNRATSSAVPVATSSTSRAQDPPRDTYGLRNYLKKRADKQSPHSSNEKVVYMEEDRVLRPSRQSRNTGAHVNTTALPQAPASTQTYWIPPPHPTPDPMSSSRQHGERERDREKEESRVRKERRRDTDRVKESARESEGEREREHRRERERETVRSGEEKDSHREKDRRKDRDGRHREDRRGAERVVASAVPMQNSMSSTRRQQNAEERATVAVIRSGGHIAPIPPTGQVPYSGSSGPVIQQNVNGQIDTPAGAQPRAPGESRRGDAQLPQHIPSLDRERPRPPRPPRSHRDRTVAQQNAQESGLSSSEQEMAGKERRIATRRTAVRDYHTDGHPSGSETERLAARQRRKASRAHDESPGHSRSNLADPSAMLASVLTSAVQHGTTNLEMAYASNQQRNASKDSFGHWSLQSRDSPPQKSGNSQMPTSTTPPSVPFPSSSQPTLPVGPPPSQHVRQYVVSIRAGQGPADPQTPRLLPKSTNFTISTHQPDLAVAERQPPYDASNQSQTLPSRAYTPAPSSSYRPPPHHLPYSEGNNMSPVQPLQHVAPDTLQFVHGEHSQGMHVQDPTFGSTSINHAPYAVRSGDGSVRPSSTAPIAHHGIARDPATGSVNHVHHTPPSGEGIARPPSTAPTAQRGVVAVVSATAGSSGVQAATVVSHTGKGYAPYDSAPQFQSQQQAGYVHNVVNNIRSHAARATEEAISAPLQLPNLTVHGSPRHPHNSVPVTSHAPISHVAPLVQATSHPSRQQGTPHPRESPRQTSISYLNPNATVNGSMESIAQSPAMGVHIAVPGISNPASHSPSRIYSNLQGSPGLQTIPPPSNTPKHSPSARLQTHRNGSEDTISHVPSQKPSPVINSAQRALPHRSSLTSLQLNAASRPEMSPMSRLNVMSGYPDSRYRSATSSAYPAQTVSLPSQVPISSELNSQQPESHSTYTPNTSSRTTLPTVSSRYSHEHSSSVHRVHAAPMTSGTPNHSGNPHPSTFRPYDVQSSEIAPRAFDNAGASVQPAASAQRVQPRSAPSPTPHARQHYVSSPPPKTYTPLPTAPSQPVRNNTFPTPLSNRQNGTPITGSSHTRTISDPQHGSRTPRPSTSGQAPASSSSKSKASRTPGAPAPESIRPPSSSVPSMLPRQPSGAPSMGPAASQEMLPSHKEKKRGGIFGLFRSLSSPPKQDVQTVPVGQMVERVHRRQRQVSQPNASSVAPPAAFTTPSTPATTAIPATAATSAATATSTTSPAPRPIGSAPPPISTTNAFMVPFAIAAPTPMHPSGRRSPSKTFTPFRLLSKRHRTVSAASVEAVDGTVVNTVLTGGESTRSSTVGRPSPPLRDPLVAAQEWRNKEEANQLDRGTWRRRRPGVTFDVEEDLNETLRPARRIARRPQIIEETS</sequence>
<feature type="region of interest" description="Disordered" evidence="1">
    <location>
        <begin position="1"/>
        <end position="439"/>
    </location>
</feature>
<feature type="compositionally biased region" description="Low complexity" evidence="1">
    <location>
        <begin position="75"/>
        <end position="91"/>
    </location>
</feature>
<name>A0A401GIJ3_9APHY</name>
<dbReference type="OrthoDB" id="3058872at2759"/>
<dbReference type="RefSeq" id="XP_027612905.1">
    <property type="nucleotide sequence ID" value="XM_027757104.1"/>
</dbReference>
<feature type="compositionally biased region" description="Polar residues" evidence="1">
    <location>
        <begin position="263"/>
        <end position="274"/>
    </location>
</feature>
<dbReference type="GeneID" id="38778909"/>
<feature type="compositionally biased region" description="Low complexity" evidence="1">
    <location>
        <begin position="36"/>
        <end position="46"/>
    </location>
</feature>
<feature type="compositionally biased region" description="Low complexity" evidence="1">
    <location>
        <begin position="1267"/>
        <end position="1304"/>
    </location>
</feature>
<feature type="region of interest" description="Disordered" evidence="1">
    <location>
        <begin position="991"/>
        <end position="1056"/>
    </location>
</feature>
<dbReference type="STRING" id="139825.A0A401GIJ3"/>
<organism evidence="2 3">
    <name type="scientific">Sparassis crispa</name>
    <dbReference type="NCBI Taxonomy" id="139825"/>
    <lineage>
        <taxon>Eukaryota</taxon>
        <taxon>Fungi</taxon>
        <taxon>Dikarya</taxon>
        <taxon>Basidiomycota</taxon>
        <taxon>Agaricomycotina</taxon>
        <taxon>Agaricomycetes</taxon>
        <taxon>Polyporales</taxon>
        <taxon>Sparassidaceae</taxon>
        <taxon>Sparassis</taxon>
    </lineage>
</organism>
<feature type="compositionally biased region" description="Polar residues" evidence="1">
    <location>
        <begin position="1077"/>
        <end position="1090"/>
    </location>
</feature>
<evidence type="ECO:0000313" key="2">
    <source>
        <dbReference type="EMBL" id="GBE81992.1"/>
    </source>
</evidence>
<feature type="compositionally biased region" description="Polar residues" evidence="1">
    <location>
        <begin position="893"/>
        <end position="906"/>
    </location>
</feature>
<gene>
    <name evidence="2" type="ORF">SCP_0403680</name>
</gene>
<feature type="compositionally biased region" description="Polar residues" evidence="1">
    <location>
        <begin position="810"/>
        <end position="820"/>
    </location>
</feature>